<reference evidence="3" key="1">
    <citation type="submission" date="2021-06" db="EMBL/GenBank/DDBJ databases">
        <authorList>
            <person name="Hodson N. C."/>
            <person name="Mongue J. A."/>
            <person name="Jaron S. K."/>
        </authorList>
    </citation>
    <scope>NUCLEOTIDE SEQUENCE</scope>
</reference>
<evidence type="ECO:0000256" key="1">
    <source>
        <dbReference type="SAM" id="MobiDB-lite"/>
    </source>
</evidence>
<sequence length="193" mass="21846">MGSAFSTKTIYQFIGTLESVFGIVILAFGINTLVLYHTDTTLPPAYKDREREFVEYAAIAACGQSIIQILAAVLLVIKSEYNTETHGKDIHPGLVPKIWILLSLIQFAIQLGIFLTPTLMYNLKDNYSPNPENEHHELTSIQKSLREFFNYILVSAFFKIFFIWGVSSTMKSPKRARGEGPLYTKDLEKSDED</sequence>
<feature type="transmembrane region" description="Helical" evidence="2">
    <location>
        <begin position="98"/>
        <end position="121"/>
    </location>
</feature>
<accession>A0A8J2JV36</accession>
<evidence type="ECO:0000313" key="4">
    <source>
        <dbReference type="Proteomes" id="UP000708208"/>
    </source>
</evidence>
<protein>
    <submittedName>
        <fullName evidence="3">Uncharacterized protein</fullName>
    </submittedName>
</protein>
<feature type="transmembrane region" description="Helical" evidence="2">
    <location>
        <begin position="12"/>
        <end position="36"/>
    </location>
</feature>
<organism evidence="3 4">
    <name type="scientific">Allacma fusca</name>
    <dbReference type="NCBI Taxonomy" id="39272"/>
    <lineage>
        <taxon>Eukaryota</taxon>
        <taxon>Metazoa</taxon>
        <taxon>Ecdysozoa</taxon>
        <taxon>Arthropoda</taxon>
        <taxon>Hexapoda</taxon>
        <taxon>Collembola</taxon>
        <taxon>Symphypleona</taxon>
        <taxon>Sminthuridae</taxon>
        <taxon>Allacma</taxon>
    </lineage>
</organism>
<dbReference type="Proteomes" id="UP000708208">
    <property type="component" value="Unassembled WGS sequence"/>
</dbReference>
<feature type="region of interest" description="Disordered" evidence="1">
    <location>
        <begin position="171"/>
        <end position="193"/>
    </location>
</feature>
<keyword evidence="4" id="KW-1185">Reference proteome</keyword>
<gene>
    <name evidence="3" type="ORF">AFUS01_LOCUS15903</name>
</gene>
<keyword evidence="2" id="KW-0472">Membrane</keyword>
<feature type="transmembrane region" description="Helical" evidence="2">
    <location>
        <begin position="56"/>
        <end position="77"/>
    </location>
</feature>
<dbReference type="AlphaFoldDB" id="A0A8J2JV36"/>
<keyword evidence="2" id="KW-0812">Transmembrane</keyword>
<feature type="transmembrane region" description="Helical" evidence="2">
    <location>
        <begin position="148"/>
        <end position="167"/>
    </location>
</feature>
<name>A0A8J2JV36_9HEXA</name>
<evidence type="ECO:0000313" key="3">
    <source>
        <dbReference type="EMBL" id="CAG7727032.1"/>
    </source>
</evidence>
<dbReference type="EMBL" id="CAJVCH010143019">
    <property type="protein sequence ID" value="CAG7727032.1"/>
    <property type="molecule type" value="Genomic_DNA"/>
</dbReference>
<proteinExistence type="predicted"/>
<evidence type="ECO:0000256" key="2">
    <source>
        <dbReference type="SAM" id="Phobius"/>
    </source>
</evidence>
<keyword evidence="2" id="KW-1133">Transmembrane helix</keyword>
<comment type="caution">
    <text evidence="3">The sequence shown here is derived from an EMBL/GenBank/DDBJ whole genome shotgun (WGS) entry which is preliminary data.</text>
</comment>